<organism evidence="3">
    <name type="scientific">Arion vulgaris</name>
    <dbReference type="NCBI Taxonomy" id="1028688"/>
    <lineage>
        <taxon>Eukaryota</taxon>
        <taxon>Metazoa</taxon>
        <taxon>Spiralia</taxon>
        <taxon>Lophotrochozoa</taxon>
        <taxon>Mollusca</taxon>
        <taxon>Gastropoda</taxon>
        <taxon>Heterobranchia</taxon>
        <taxon>Euthyneura</taxon>
        <taxon>Panpulmonata</taxon>
        <taxon>Eupulmonata</taxon>
        <taxon>Stylommatophora</taxon>
        <taxon>Helicina</taxon>
        <taxon>Arionoidea</taxon>
        <taxon>Arionidae</taxon>
        <taxon>Arion</taxon>
    </lineage>
</organism>
<dbReference type="SMART" id="SM00225">
    <property type="entry name" value="BTB"/>
    <property type="match status" value="1"/>
</dbReference>
<dbReference type="CDD" id="cd18286">
    <property type="entry name" value="BTB2_POZ_BTBD8"/>
    <property type="match status" value="1"/>
</dbReference>
<gene>
    <name evidence="3" type="primary">ORF61391</name>
</gene>
<dbReference type="Pfam" id="PF00651">
    <property type="entry name" value="BTB"/>
    <property type="match status" value="1"/>
</dbReference>
<dbReference type="PANTHER" id="PTHR22427">
    <property type="entry name" value="GH15728P"/>
    <property type="match status" value="1"/>
</dbReference>
<feature type="non-terminal residue" evidence="3">
    <location>
        <position position="1"/>
    </location>
</feature>
<dbReference type="PANTHER" id="PTHR22427:SF7">
    <property type="entry name" value="GH15728P"/>
    <property type="match status" value="1"/>
</dbReference>
<protein>
    <recommendedName>
        <fullName evidence="2">BTB domain-containing protein</fullName>
    </recommendedName>
</protein>
<sequence length="686" mass="76740">CLSVDGVHFMAHKCILSARSEYFLAMFGGQWSESQMAAVNLEAVSPQAVRQLLLFLYGGVIDLSSVSYMKELFLIADMYGVLTFRTVLIFYVKRDLCHFFHKPCSSCSVTISEVLVLCQNFYLEELQTLCLKWMAKYFAKIWPTKSFSMLDDSLHQMCFDCILAQITTSNVLDIVFECTKLISSLPRIKWTENVLYLITRLMDTAIEYTSSHFVEVLKTQEFLHWAKVASWKASALEDIFYSVIDSLSVDTACLVFVTLMKLQEFHSNPETPEPEIAGLLETMIRRCEKFFKTHIHQVTRSREWSMLPQPVQTRLLEISAYVYLQEPDVNLFMKQHFIASDKVKSQKTDRTLSVVGSGSRIGAAPARAGVPIRTSPSSGRRTGKTQVETRVVAKSLPGSNWSGSRREQVPVRSTGSIKRAGSEHRLKTTSSSQLSLASEGDRHCPELASTRNTDHKPSSLKGRNSGAQSLSQLPKSGTQSNHSVVSGASHDSLNKIKIPQRETETTHGGSLRTEPSWRYSFPPQLRSDKLLPLGQQKSQISLAEGNIRKGKLSPTKHFSSKLPTLIRSQRSLVRHETAFSTGDNVSQDMPSENINQSMVTSIDPVIHLMSQVREGHVAVDRHRVSVQDRSEEEDFSEVLQKGDAEDSYLQLVVCAGIELICTSTEDSVGMQQICTSTDDSHASSDL</sequence>
<dbReference type="InterPro" id="IPR000210">
    <property type="entry name" value="BTB/POZ_dom"/>
</dbReference>
<feature type="compositionally biased region" description="Polar residues" evidence="1">
    <location>
        <begin position="461"/>
        <end position="491"/>
    </location>
</feature>
<proteinExistence type="predicted"/>
<accession>A0A0B6ZES9</accession>
<dbReference type="AlphaFoldDB" id="A0A0B6ZES9"/>
<feature type="non-terminal residue" evidence="3">
    <location>
        <position position="686"/>
    </location>
</feature>
<feature type="region of interest" description="Disordered" evidence="1">
    <location>
        <begin position="365"/>
        <end position="520"/>
    </location>
</feature>
<dbReference type="EMBL" id="HACG01020249">
    <property type="protein sequence ID" value="CEK67114.1"/>
    <property type="molecule type" value="Transcribed_RNA"/>
</dbReference>
<evidence type="ECO:0000259" key="2">
    <source>
        <dbReference type="PROSITE" id="PS50097"/>
    </source>
</evidence>
<dbReference type="SUPFAM" id="SSF54695">
    <property type="entry name" value="POZ domain"/>
    <property type="match status" value="1"/>
</dbReference>
<evidence type="ECO:0000256" key="1">
    <source>
        <dbReference type="SAM" id="MobiDB-lite"/>
    </source>
</evidence>
<dbReference type="InterPro" id="IPR011333">
    <property type="entry name" value="SKP1/BTB/POZ_sf"/>
</dbReference>
<name>A0A0B6ZES9_9EUPU</name>
<evidence type="ECO:0000313" key="3">
    <source>
        <dbReference type="EMBL" id="CEK67114.1"/>
    </source>
</evidence>
<feature type="compositionally biased region" description="Polar residues" evidence="1">
    <location>
        <begin position="374"/>
        <end position="388"/>
    </location>
</feature>
<feature type="domain" description="BTB" evidence="2">
    <location>
        <begin position="1"/>
        <end position="65"/>
    </location>
</feature>
<dbReference type="PROSITE" id="PS50097">
    <property type="entry name" value="BTB"/>
    <property type="match status" value="1"/>
</dbReference>
<dbReference type="InterPro" id="IPR043225">
    <property type="entry name" value="BACK_BTBD8"/>
</dbReference>
<dbReference type="Pfam" id="PF26017">
    <property type="entry name" value="BACK_BTBD8"/>
    <property type="match status" value="1"/>
</dbReference>
<reference evidence="3" key="1">
    <citation type="submission" date="2014-12" db="EMBL/GenBank/DDBJ databases">
        <title>Insight into the proteome of Arion vulgaris.</title>
        <authorList>
            <person name="Aradska J."/>
            <person name="Bulat T."/>
            <person name="Smidak R."/>
            <person name="Sarate P."/>
            <person name="Gangsoo J."/>
            <person name="Sialana F."/>
            <person name="Bilban M."/>
            <person name="Lubec G."/>
        </authorList>
    </citation>
    <scope>NUCLEOTIDE SEQUENCE</scope>
    <source>
        <tissue evidence="3">Skin</tissue>
    </source>
</reference>
<dbReference type="Gene3D" id="3.30.710.10">
    <property type="entry name" value="Potassium Channel Kv1.1, Chain A"/>
    <property type="match status" value="1"/>
</dbReference>